<accession>A0A7X6DE02</accession>
<keyword evidence="4" id="KW-0862">Zinc</keyword>
<dbReference type="SUPFAM" id="SSF53187">
    <property type="entry name" value="Zn-dependent exopeptidases"/>
    <property type="match status" value="1"/>
</dbReference>
<comment type="caution">
    <text evidence="6">The sequence shown here is derived from an EMBL/GenBank/DDBJ whole genome shotgun (WGS) entry which is preliminary data.</text>
</comment>
<comment type="cofactor">
    <cofactor evidence="1">
        <name>Zn(2+)</name>
        <dbReference type="ChEBI" id="CHEBI:29105"/>
    </cofactor>
</comment>
<dbReference type="GO" id="GO:0046872">
    <property type="term" value="F:metal ion binding"/>
    <property type="evidence" value="ECO:0007669"/>
    <property type="project" value="UniProtKB-KW"/>
</dbReference>
<name>A0A7X6DE02_9BURK</name>
<evidence type="ECO:0000256" key="1">
    <source>
        <dbReference type="ARBA" id="ARBA00001947"/>
    </source>
</evidence>
<feature type="domain" description="Succinylglutamate desuccinylase/Aspartoacylase catalytic" evidence="5">
    <location>
        <begin position="14"/>
        <end position="116"/>
    </location>
</feature>
<dbReference type="Gene3D" id="3.40.630.10">
    <property type="entry name" value="Zn peptidases"/>
    <property type="match status" value="1"/>
</dbReference>
<dbReference type="Proteomes" id="UP000521868">
    <property type="component" value="Unassembled WGS sequence"/>
</dbReference>
<dbReference type="Pfam" id="PF24827">
    <property type="entry name" value="AstE_AspA_cat"/>
    <property type="match status" value="1"/>
</dbReference>
<dbReference type="AlphaFoldDB" id="A0A7X6DE02"/>
<dbReference type="InterPro" id="IPR055438">
    <property type="entry name" value="AstE_AspA_cat"/>
</dbReference>
<dbReference type="GO" id="GO:0016788">
    <property type="term" value="F:hydrolase activity, acting on ester bonds"/>
    <property type="evidence" value="ECO:0007669"/>
    <property type="project" value="InterPro"/>
</dbReference>
<keyword evidence="3" id="KW-0378">Hydrolase</keyword>
<dbReference type="PANTHER" id="PTHR15162">
    <property type="entry name" value="ASPARTOACYLASE"/>
    <property type="match status" value="1"/>
</dbReference>
<dbReference type="RefSeq" id="WP_168106537.1">
    <property type="nucleotide sequence ID" value="NZ_VTOX01000002.1"/>
</dbReference>
<evidence type="ECO:0000256" key="4">
    <source>
        <dbReference type="ARBA" id="ARBA00022833"/>
    </source>
</evidence>
<keyword evidence="7" id="KW-1185">Reference proteome</keyword>
<keyword evidence="2" id="KW-0479">Metal-binding</keyword>
<dbReference type="GO" id="GO:0005829">
    <property type="term" value="C:cytosol"/>
    <property type="evidence" value="ECO:0007669"/>
    <property type="project" value="TreeGrafter"/>
</dbReference>
<reference evidence="6 7" key="1">
    <citation type="journal article" date="2020" name="Nature">
        <title>Bacterial chemolithoautotrophy via manganese oxidation.</title>
        <authorList>
            <person name="Yu H."/>
            <person name="Leadbetter J.R."/>
        </authorList>
    </citation>
    <scope>NUCLEOTIDE SEQUENCE [LARGE SCALE GENOMIC DNA]</scope>
    <source>
        <strain evidence="6 7">RBP-1</strain>
    </source>
</reference>
<dbReference type="PANTHER" id="PTHR15162:SF7">
    <property type="entry name" value="SUCCINYLGLUTAMATE DESUCCINYLASE"/>
    <property type="match status" value="1"/>
</dbReference>
<evidence type="ECO:0000256" key="3">
    <source>
        <dbReference type="ARBA" id="ARBA00022801"/>
    </source>
</evidence>
<organism evidence="6 7">
    <name type="scientific">Ramlibacter lithotrophicus</name>
    <dbReference type="NCBI Taxonomy" id="2606681"/>
    <lineage>
        <taxon>Bacteria</taxon>
        <taxon>Pseudomonadati</taxon>
        <taxon>Pseudomonadota</taxon>
        <taxon>Betaproteobacteria</taxon>
        <taxon>Burkholderiales</taxon>
        <taxon>Comamonadaceae</taxon>
        <taxon>Ramlibacter</taxon>
    </lineage>
</organism>
<dbReference type="EMBL" id="VTOX01000002">
    <property type="protein sequence ID" value="NKE65416.1"/>
    <property type="molecule type" value="Genomic_DNA"/>
</dbReference>
<proteinExistence type="predicted"/>
<protein>
    <submittedName>
        <fullName evidence="6">Succinylglutamate desuccinylase</fullName>
    </submittedName>
</protein>
<dbReference type="InterPro" id="IPR050178">
    <property type="entry name" value="AspA/AstE_fam"/>
</dbReference>
<sequence length="318" mass="34266">MSLIEATAFEGGAPGPRLVVLGAVHGNETCGTRAIERLLAELAAGRQRIVRGRLTLVPVTNRLAYERGTRGGDRNLNRLLAPTAAPADNEDRIANELCPLLARHDVLLDLHSFRSGGPPFVMVGPQDNTGTLQPFTQAALEEALALRLGVARAMDGWLDTYAAGARRRGGRAGYGVGTTEFMRSAGGCALTLECGQHEDPQAPEVAWRAVLNVLAHLRLVDAPAPPPAQAIEGLRLREVVDREHAGDAFARPWQSFDPVRAGQLVATRHDGREVLAPFDGYIVFPDERAEPGAEWFYCAQHHPRLSRPAGRPAAEAPD</sequence>
<evidence type="ECO:0000313" key="7">
    <source>
        <dbReference type="Proteomes" id="UP000521868"/>
    </source>
</evidence>
<evidence type="ECO:0000259" key="5">
    <source>
        <dbReference type="Pfam" id="PF24827"/>
    </source>
</evidence>
<gene>
    <name evidence="6" type="ORF">RAMLITH_06245</name>
</gene>
<evidence type="ECO:0000313" key="6">
    <source>
        <dbReference type="EMBL" id="NKE65416.1"/>
    </source>
</evidence>
<evidence type="ECO:0000256" key="2">
    <source>
        <dbReference type="ARBA" id="ARBA00022723"/>
    </source>
</evidence>